<sequence>MHELRRDPACTAVAGPRPADQPGLAGLREKPCRMGARDPVAARQHLGRDGADPDRRGGVLGRRRHVRDQVVQNAAAGIGTDEFRDAGGRPVPVAAGGQLSRKAGLRGVQQLGPGAGKCRAPAGVEPVERTQVDVEIAPDQPLAHLGRLDGALPAVGARERRDEAIAAHLHQEGVHGVAAGDAAVADRPHQIGGRDRRGGRITPVLEMQRDGDLAQHPALQVGDVMDLARQRQMGLEQIMGRRGQTVAETVHPHERVDRIGAGGGGQGHDGRSSGKFHRRRQGPARGAGGVSAPARGSDLRLGDQMPATDVAQDLAPRRRAQRVDRAWHLARKARQRRPLGPRVGHRHRRHQPPGIGVLRGAEDLRAGAHLDDLAHEHHRHPVRDVLDHRHVMADEEIGDAELALQCGKQVEHPRLHRDIQRRDALVGDDELRLQRKGAGDADPLALATRELVRIAVELIAVEADPLEQRGDAGASGLGRADAVDEKRLAHQIAHPHPRIKRRHRVLEHDLHVAAQRLHLARGQAAQPVARHLDAALMRHEPGQRLGDRRLAAAAFADEREGLAGADVEADALDRVDAVGDARQQPAADVEAHAEIAQPRDGVRLGGGGGGAAAVAHPRHRGQKVAGVGLLRRVEDLRDRAGLDHLALFHHDHPLGHLGHNAHVMGDEDDRGAHLALQIAQQVEHLALHGDVKRGGRLVGDQHVGAERQRHRDHHALAHAARQLVRELVEPALGFRDPHRLQRLKGAAAGLGARHRRMGADRLAKLAPDRQHRVERGHRLLEDHRDAVAANGPHPALGQAGQVLALKADRPGADAQRGRRQQPHDRERGQRLARAALAGDGDGLARRQGEAEIAHQRPLAPLGPDRDRQPLDRQHRAGRGIRGRHGPGPEFRCGAHSNTLRGK</sequence>
<organism evidence="2">
    <name type="scientific">bioreactor metagenome</name>
    <dbReference type="NCBI Taxonomy" id="1076179"/>
    <lineage>
        <taxon>unclassified sequences</taxon>
        <taxon>metagenomes</taxon>
        <taxon>ecological metagenomes</taxon>
    </lineage>
</organism>
<gene>
    <name evidence="2" type="ORF">SDC9_26375</name>
</gene>
<reference evidence="2" key="1">
    <citation type="submission" date="2019-08" db="EMBL/GenBank/DDBJ databases">
        <authorList>
            <person name="Kucharzyk K."/>
            <person name="Murdoch R.W."/>
            <person name="Higgins S."/>
            <person name="Loffler F."/>
        </authorList>
    </citation>
    <scope>NUCLEOTIDE SEQUENCE</scope>
</reference>
<feature type="region of interest" description="Disordered" evidence="1">
    <location>
        <begin position="256"/>
        <end position="323"/>
    </location>
</feature>
<feature type="region of interest" description="Disordered" evidence="1">
    <location>
        <begin position="809"/>
        <end position="902"/>
    </location>
</feature>
<feature type="region of interest" description="Disordered" evidence="1">
    <location>
        <begin position="1"/>
        <end position="25"/>
    </location>
</feature>
<name>A0A644UNQ0_9ZZZZ</name>
<proteinExistence type="predicted"/>
<dbReference type="AlphaFoldDB" id="A0A644UNQ0"/>
<accession>A0A644UNQ0</accession>
<feature type="compositionally biased region" description="Basic and acidic residues" evidence="1">
    <location>
        <begin position="863"/>
        <end position="874"/>
    </location>
</feature>
<comment type="caution">
    <text evidence="2">The sequence shown here is derived from an EMBL/GenBank/DDBJ whole genome shotgun (WGS) entry which is preliminary data.</text>
</comment>
<feature type="compositionally biased region" description="Basic residues" evidence="1">
    <location>
        <begin position="875"/>
        <end position="884"/>
    </location>
</feature>
<evidence type="ECO:0000313" key="2">
    <source>
        <dbReference type="EMBL" id="MPL80475.1"/>
    </source>
</evidence>
<feature type="compositionally biased region" description="Basic and acidic residues" evidence="1">
    <location>
        <begin position="842"/>
        <end position="854"/>
    </location>
</feature>
<dbReference type="AntiFam" id="ANF00095">
    <property type="entry name" value="Shadow ORF (opposite ABC transporters)"/>
</dbReference>
<dbReference type="AntiFam" id="ANF00142">
    <property type="entry name" value="Shadow ORF (opposite yadG)"/>
</dbReference>
<dbReference type="EMBL" id="VSSQ01000138">
    <property type="protein sequence ID" value="MPL80475.1"/>
    <property type="molecule type" value="Genomic_DNA"/>
</dbReference>
<feature type="region of interest" description="Disordered" evidence="1">
    <location>
        <begin position="599"/>
        <end position="619"/>
    </location>
</feature>
<protein>
    <submittedName>
        <fullName evidence="2">Uncharacterized protein</fullName>
    </submittedName>
</protein>
<evidence type="ECO:0000256" key="1">
    <source>
        <dbReference type="SAM" id="MobiDB-lite"/>
    </source>
</evidence>